<feature type="chain" id="PRO_5015168205" evidence="1">
    <location>
        <begin position="17"/>
        <end position="56"/>
    </location>
</feature>
<feature type="signal peptide" evidence="1">
    <location>
        <begin position="1"/>
        <end position="16"/>
    </location>
</feature>
<sequence length="56" mass="6331">MTLLCALFLINHPLQGGKLQNKKDLSIGSSLSLEVLFSQTKRMLISWTKRMLLSLL</sequence>
<protein>
    <submittedName>
        <fullName evidence="2">Uncharacterized protein</fullName>
    </submittedName>
</protein>
<dbReference type="AlphaFoldDB" id="A0A2P2Q990"/>
<name>A0A2P2Q990_RHIMU</name>
<evidence type="ECO:0000313" key="2">
    <source>
        <dbReference type="EMBL" id="MBX63540.1"/>
    </source>
</evidence>
<evidence type="ECO:0000256" key="1">
    <source>
        <dbReference type="SAM" id="SignalP"/>
    </source>
</evidence>
<reference evidence="2" key="1">
    <citation type="submission" date="2018-02" db="EMBL/GenBank/DDBJ databases">
        <title>Rhizophora mucronata_Transcriptome.</title>
        <authorList>
            <person name="Meera S.P."/>
            <person name="Sreeshan A."/>
            <person name="Augustine A."/>
        </authorList>
    </citation>
    <scope>NUCLEOTIDE SEQUENCE</scope>
    <source>
        <tissue evidence="2">Leaf</tissue>
    </source>
</reference>
<dbReference type="EMBL" id="GGEC01083056">
    <property type="protein sequence ID" value="MBX63540.1"/>
    <property type="molecule type" value="Transcribed_RNA"/>
</dbReference>
<organism evidence="2">
    <name type="scientific">Rhizophora mucronata</name>
    <name type="common">Asiatic mangrove</name>
    <dbReference type="NCBI Taxonomy" id="61149"/>
    <lineage>
        <taxon>Eukaryota</taxon>
        <taxon>Viridiplantae</taxon>
        <taxon>Streptophyta</taxon>
        <taxon>Embryophyta</taxon>
        <taxon>Tracheophyta</taxon>
        <taxon>Spermatophyta</taxon>
        <taxon>Magnoliopsida</taxon>
        <taxon>eudicotyledons</taxon>
        <taxon>Gunneridae</taxon>
        <taxon>Pentapetalae</taxon>
        <taxon>rosids</taxon>
        <taxon>fabids</taxon>
        <taxon>Malpighiales</taxon>
        <taxon>Rhizophoraceae</taxon>
        <taxon>Rhizophora</taxon>
    </lineage>
</organism>
<keyword evidence="1" id="KW-0732">Signal</keyword>
<proteinExistence type="predicted"/>
<accession>A0A2P2Q990</accession>